<dbReference type="AlphaFoldDB" id="A0A2S5SRM7"/>
<dbReference type="InterPro" id="IPR015422">
    <property type="entry name" value="PyrdxlP-dep_Trfase_small"/>
</dbReference>
<gene>
    <name evidence="3" type="ORF">C1704_15350</name>
</gene>
<dbReference type="InterPro" id="IPR015421">
    <property type="entry name" value="PyrdxlP-dep_Trfase_major"/>
</dbReference>
<dbReference type="RefSeq" id="WP_104303617.1">
    <property type="nucleotide sequence ID" value="NZ_PSNX01000015.1"/>
</dbReference>
<feature type="domain" description="Aminotransferase class V" evidence="2">
    <location>
        <begin position="77"/>
        <end position="408"/>
    </location>
</feature>
<keyword evidence="1" id="KW-0663">Pyridoxal phosphate</keyword>
<dbReference type="PANTHER" id="PTHR43092">
    <property type="entry name" value="L-CYSTEINE DESULFHYDRASE"/>
    <property type="match status" value="1"/>
</dbReference>
<dbReference type="InterPro" id="IPR015424">
    <property type="entry name" value="PyrdxlP-dep_Trfase"/>
</dbReference>
<proteinExistence type="predicted"/>
<dbReference type="Gene3D" id="3.40.640.10">
    <property type="entry name" value="Type I PLP-dependent aspartate aminotransferase-like (Major domain)"/>
    <property type="match status" value="1"/>
</dbReference>
<protein>
    <submittedName>
        <fullName evidence="3">Aminotransferase</fullName>
    </submittedName>
</protein>
<reference evidence="3 4" key="1">
    <citation type="submission" date="2018-02" db="EMBL/GenBank/DDBJ databases">
        <title>Reclassifiation of [Polyangium] brachysporum DSM 7029 as Guopingzhaonella breviflexa gen. nov., sp. nov., a member of the family Comamonadaceae.</title>
        <authorList>
            <person name="Tang B."/>
        </authorList>
    </citation>
    <scope>NUCLEOTIDE SEQUENCE [LARGE SCALE GENOMIC DNA]</scope>
    <source>
        <strain evidence="3 4">BCRC 80649</strain>
    </source>
</reference>
<evidence type="ECO:0000256" key="1">
    <source>
        <dbReference type="ARBA" id="ARBA00022898"/>
    </source>
</evidence>
<dbReference type="EMBL" id="PSNX01000015">
    <property type="protein sequence ID" value="PPE65395.1"/>
    <property type="molecule type" value="Genomic_DNA"/>
</dbReference>
<evidence type="ECO:0000313" key="4">
    <source>
        <dbReference type="Proteomes" id="UP000238605"/>
    </source>
</evidence>
<keyword evidence="4" id="KW-1185">Reference proteome</keyword>
<dbReference type="PANTHER" id="PTHR43092:SF6">
    <property type="entry name" value="BLR1280 PROTEIN"/>
    <property type="match status" value="1"/>
</dbReference>
<evidence type="ECO:0000313" key="3">
    <source>
        <dbReference type="EMBL" id="PPE65395.1"/>
    </source>
</evidence>
<dbReference type="OrthoDB" id="9764293at2"/>
<evidence type="ECO:0000259" key="2">
    <source>
        <dbReference type="Pfam" id="PF00266"/>
    </source>
</evidence>
<keyword evidence="3" id="KW-0808">Transferase</keyword>
<sequence length="417" mass="45701">MPAVLDLDQRAPAFREALATLQASRPAAPTADEGWWSQVHRYYDVAREPVNLENGFWGPMAEPVKAEYERLTTFINHHNAHWVRREWPQALEALRVRVARSLGCGHDELVLVRGASEAMQVLIQGYRGLAAGDTVLYCDLDYPAMRAAMAFLRERRGVNAVRLAIPEPATREAVLATYRQALHDHPRVRLVLLTHVSHSTGLVMPVRELTTMIEAAGADVVVDAAHSWGQMAFDAPDLGAPFAAFNLHKWVGAPLGCAVLYIRRDRLDAIEAPFAGLDFGADDIRSRLYGGTPNFAAWLTLPAALDWHETIGVAHKAARLRHLRDAWVGPARTLPGMQILTPDEPGMVAGITSFRLAGRTSTADNQALARALLEHHGVFTVQRSGPAAGDVVRVTPGLHTTDAEIDRLVVGLRQLLG</sequence>
<organism evidence="3 4">
    <name type="scientific">Caldimonas caldifontis</name>
    <dbReference type="NCBI Taxonomy" id="1452508"/>
    <lineage>
        <taxon>Bacteria</taxon>
        <taxon>Pseudomonadati</taxon>
        <taxon>Pseudomonadota</taxon>
        <taxon>Betaproteobacteria</taxon>
        <taxon>Burkholderiales</taxon>
        <taxon>Sphaerotilaceae</taxon>
        <taxon>Caldimonas</taxon>
    </lineage>
</organism>
<dbReference type="GO" id="GO:0008483">
    <property type="term" value="F:transaminase activity"/>
    <property type="evidence" value="ECO:0007669"/>
    <property type="project" value="UniProtKB-KW"/>
</dbReference>
<dbReference type="Proteomes" id="UP000238605">
    <property type="component" value="Unassembled WGS sequence"/>
</dbReference>
<dbReference type="SUPFAM" id="SSF53383">
    <property type="entry name" value="PLP-dependent transferases"/>
    <property type="match status" value="1"/>
</dbReference>
<dbReference type="Gene3D" id="3.90.1150.10">
    <property type="entry name" value="Aspartate Aminotransferase, domain 1"/>
    <property type="match status" value="1"/>
</dbReference>
<dbReference type="Pfam" id="PF00266">
    <property type="entry name" value="Aminotran_5"/>
    <property type="match status" value="1"/>
</dbReference>
<name>A0A2S5SRM7_9BURK</name>
<keyword evidence="3" id="KW-0032">Aminotransferase</keyword>
<accession>A0A2S5SRM7</accession>
<dbReference type="InterPro" id="IPR000192">
    <property type="entry name" value="Aminotrans_V_dom"/>
</dbReference>
<comment type="caution">
    <text evidence="3">The sequence shown here is derived from an EMBL/GenBank/DDBJ whole genome shotgun (WGS) entry which is preliminary data.</text>
</comment>